<dbReference type="EMBL" id="VIWP01000001">
    <property type="protein sequence ID" value="TWF58440.1"/>
    <property type="molecule type" value="Genomic_DNA"/>
</dbReference>
<keyword evidence="2" id="KW-1185">Reference proteome</keyword>
<reference evidence="1 2" key="1">
    <citation type="submission" date="2019-06" db="EMBL/GenBank/DDBJ databases">
        <title>Sorghum-associated microbial communities from plants grown in Nebraska, USA.</title>
        <authorList>
            <person name="Schachtman D."/>
        </authorList>
    </citation>
    <scope>NUCLEOTIDE SEQUENCE [LARGE SCALE GENOMIC DNA]</scope>
    <source>
        <strain evidence="1 2">1225</strain>
    </source>
</reference>
<accession>A0A561R761</accession>
<organism evidence="1 2">
    <name type="scientific">Neorhizobium alkalisoli</name>
    <dbReference type="NCBI Taxonomy" id="528178"/>
    <lineage>
        <taxon>Bacteria</taxon>
        <taxon>Pseudomonadati</taxon>
        <taxon>Pseudomonadota</taxon>
        <taxon>Alphaproteobacteria</taxon>
        <taxon>Hyphomicrobiales</taxon>
        <taxon>Rhizobiaceae</taxon>
        <taxon>Rhizobium/Agrobacterium group</taxon>
        <taxon>Neorhizobium</taxon>
    </lineage>
</organism>
<sequence>MDMKIFLLGSAAVTTLWLAGLASLAYNFLL</sequence>
<gene>
    <name evidence="1" type="ORF">FHW37_101244</name>
</gene>
<name>A0A561R761_9HYPH</name>
<evidence type="ECO:0000313" key="2">
    <source>
        <dbReference type="Proteomes" id="UP000320653"/>
    </source>
</evidence>
<evidence type="ECO:0000313" key="1">
    <source>
        <dbReference type="EMBL" id="TWF58440.1"/>
    </source>
</evidence>
<protein>
    <submittedName>
        <fullName evidence="1">Uncharacterized protein</fullName>
    </submittedName>
</protein>
<comment type="caution">
    <text evidence="1">The sequence shown here is derived from an EMBL/GenBank/DDBJ whole genome shotgun (WGS) entry which is preliminary data.</text>
</comment>
<proteinExistence type="predicted"/>
<dbReference type="Proteomes" id="UP000320653">
    <property type="component" value="Unassembled WGS sequence"/>
</dbReference>
<dbReference type="AlphaFoldDB" id="A0A561R761"/>